<dbReference type="SUPFAM" id="SSF53850">
    <property type="entry name" value="Periplasmic binding protein-like II"/>
    <property type="match status" value="1"/>
</dbReference>
<dbReference type="Gene3D" id="3.40.190.10">
    <property type="entry name" value="Periplasmic binding protein-like II"/>
    <property type="match status" value="2"/>
</dbReference>
<dbReference type="SUPFAM" id="SSF46785">
    <property type="entry name" value="Winged helix' DNA-binding domain"/>
    <property type="match status" value="1"/>
</dbReference>
<feature type="domain" description="HTH lysR-type" evidence="5">
    <location>
        <begin position="29"/>
        <end position="86"/>
    </location>
</feature>
<dbReference type="Pfam" id="PF03466">
    <property type="entry name" value="LysR_substrate"/>
    <property type="match status" value="1"/>
</dbReference>
<accession>A0ABV7L5I0</accession>
<evidence type="ECO:0000313" key="6">
    <source>
        <dbReference type="EMBL" id="MFC3229891.1"/>
    </source>
</evidence>
<evidence type="ECO:0000313" key="7">
    <source>
        <dbReference type="Proteomes" id="UP001595528"/>
    </source>
</evidence>
<dbReference type="PRINTS" id="PR00039">
    <property type="entry name" value="HTHLYSR"/>
</dbReference>
<dbReference type="PANTHER" id="PTHR30346:SF0">
    <property type="entry name" value="HCA OPERON TRANSCRIPTIONAL ACTIVATOR HCAR"/>
    <property type="match status" value="1"/>
</dbReference>
<keyword evidence="2" id="KW-0805">Transcription regulation</keyword>
<dbReference type="Gene3D" id="1.10.10.10">
    <property type="entry name" value="Winged helix-like DNA-binding domain superfamily/Winged helix DNA-binding domain"/>
    <property type="match status" value="1"/>
</dbReference>
<reference evidence="7" key="1">
    <citation type="journal article" date="2019" name="Int. J. Syst. Evol. Microbiol.">
        <title>The Global Catalogue of Microorganisms (GCM) 10K type strain sequencing project: providing services to taxonomists for standard genome sequencing and annotation.</title>
        <authorList>
            <consortium name="The Broad Institute Genomics Platform"/>
            <consortium name="The Broad Institute Genome Sequencing Center for Infectious Disease"/>
            <person name="Wu L."/>
            <person name="Ma J."/>
        </authorList>
    </citation>
    <scope>NUCLEOTIDE SEQUENCE [LARGE SCALE GENOMIC DNA]</scope>
    <source>
        <strain evidence="7">KCTC 42964</strain>
    </source>
</reference>
<keyword evidence="3" id="KW-0238">DNA-binding</keyword>
<dbReference type="Pfam" id="PF00126">
    <property type="entry name" value="HTH_1"/>
    <property type="match status" value="1"/>
</dbReference>
<proteinExistence type="inferred from homology"/>
<dbReference type="PANTHER" id="PTHR30346">
    <property type="entry name" value="TRANSCRIPTIONAL DUAL REGULATOR HCAR-RELATED"/>
    <property type="match status" value="1"/>
</dbReference>
<sequence>MGWRSTIPQSDVSHGADLSRTLAALPPGVDLRLLRYFVMVAETLNFRVAAERLNMSQPPLSRAIQELELRLGVVLFQRDRRNVALSRAGAQFLSDVRGVLADMEKAVERVRLAERGLKGQINIGYFGSLIYSFIPWLLAAYQELYPLVEPRLFNLPKDQQVGAMLEGRIDVGFARQYPVRSGLTSEALVDENLVLATPTGRALAGRNLVSLADLDGEPMVVFPRLPRPSFADSVLAMIAAAGAVPAAVTEMDDAAGCLAMVSAGRGSAVMPASMRMFHSPATVFVPFAAPVPTSPLACLYPAGTLPVVVENFLAVARSRAEAFVRT</sequence>
<keyword evidence="7" id="KW-1185">Reference proteome</keyword>
<dbReference type="InterPro" id="IPR005119">
    <property type="entry name" value="LysR_subst-bd"/>
</dbReference>
<dbReference type="InterPro" id="IPR036390">
    <property type="entry name" value="WH_DNA-bd_sf"/>
</dbReference>
<evidence type="ECO:0000259" key="5">
    <source>
        <dbReference type="PROSITE" id="PS50931"/>
    </source>
</evidence>
<dbReference type="InterPro" id="IPR036388">
    <property type="entry name" value="WH-like_DNA-bd_sf"/>
</dbReference>
<dbReference type="InterPro" id="IPR000847">
    <property type="entry name" value="LysR_HTH_N"/>
</dbReference>
<comment type="similarity">
    <text evidence="1">Belongs to the LysR transcriptional regulatory family.</text>
</comment>
<dbReference type="EMBL" id="JBHRTR010000034">
    <property type="protein sequence ID" value="MFC3229891.1"/>
    <property type="molecule type" value="Genomic_DNA"/>
</dbReference>
<name>A0ABV7L5I0_9PROT</name>
<dbReference type="PROSITE" id="PS50931">
    <property type="entry name" value="HTH_LYSR"/>
    <property type="match status" value="1"/>
</dbReference>
<organism evidence="6 7">
    <name type="scientific">Marinibaculum pumilum</name>
    <dbReference type="NCBI Taxonomy" id="1766165"/>
    <lineage>
        <taxon>Bacteria</taxon>
        <taxon>Pseudomonadati</taxon>
        <taxon>Pseudomonadota</taxon>
        <taxon>Alphaproteobacteria</taxon>
        <taxon>Rhodospirillales</taxon>
        <taxon>Rhodospirillaceae</taxon>
        <taxon>Marinibaculum</taxon>
    </lineage>
</organism>
<evidence type="ECO:0000256" key="4">
    <source>
        <dbReference type="ARBA" id="ARBA00023163"/>
    </source>
</evidence>
<dbReference type="Proteomes" id="UP001595528">
    <property type="component" value="Unassembled WGS sequence"/>
</dbReference>
<protein>
    <submittedName>
        <fullName evidence="6">LysR substrate-binding domain-containing protein</fullName>
    </submittedName>
</protein>
<comment type="caution">
    <text evidence="6">The sequence shown here is derived from an EMBL/GenBank/DDBJ whole genome shotgun (WGS) entry which is preliminary data.</text>
</comment>
<evidence type="ECO:0000256" key="3">
    <source>
        <dbReference type="ARBA" id="ARBA00023125"/>
    </source>
</evidence>
<keyword evidence="4" id="KW-0804">Transcription</keyword>
<gene>
    <name evidence="6" type="ORF">ACFOGJ_21755</name>
</gene>
<evidence type="ECO:0000256" key="2">
    <source>
        <dbReference type="ARBA" id="ARBA00023015"/>
    </source>
</evidence>
<evidence type="ECO:0000256" key="1">
    <source>
        <dbReference type="ARBA" id="ARBA00009437"/>
    </source>
</evidence>
<dbReference type="RefSeq" id="WP_379904521.1">
    <property type="nucleotide sequence ID" value="NZ_JBHRTR010000034.1"/>
</dbReference>